<evidence type="ECO:0000256" key="1">
    <source>
        <dbReference type="SAM" id="MobiDB-lite"/>
    </source>
</evidence>
<organism evidence="2">
    <name type="scientific">Myoviridae sp. ctisV53</name>
    <dbReference type="NCBI Taxonomy" id="2825156"/>
    <lineage>
        <taxon>Viruses</taxon>
        <taxon>Duplodnaviria</taxon>
        <taxon>Heunggongvirae</taxon>
        <taxon>Uroviricota</taxon>
        <taxon>Caudoviricetes</taxon>
    </lineage>
</organism>
<evidence type="ECO:0000313" key="2">
    <source>
        <dbReference type="EMBL" id="DAE08041.1"/>
    </source>
</evidence>
<name>A0A8S5PNN7_9CAUD</name>
<feature type="region of interest" description="Disordered" evidence="1">
    <location>
        <begin position="25"/>
        <end position="55"/>
    </location>
</feature>
<accession>A0A8S5PNN7</accession>
<dbReference type="EMBL" id="BK015461">
    <property type="protein sequence ID" value="DAE08041.1"/>
    <property type="molecule type" value="Genomic_DNA"/>
</dbReference>
<proteinExistence type="predicted"/>
<reference evidence="2" key="1">
    <citation type="journal article" date="2021" name="Proc. Natl. Acad. Sci. U.S.A.">
        <title>A Catalog of Tens of Thousands of Viruses from Human Metagenomes Reveals Hidden Associations with Chronic Diseases.</title>
        <authorList>
            <person name="Tisza M.J."/>
            <person name="Buck C.B."/>
        </authorList>
    </citation>
    <scope>NUCLEOTIDE SEQUENCE</scope>
    <source>
        <strain evidence="2">CtisV53</strain>
    </source>
</reference>
<protein>
    <submittedName>
        <fullName evidence="2">Uncharacterized protein</fullName>
    </submittedName>
</protein>
<sequence length="55" mass="5654">MKNDTGYAGRIANTGSQRVEAPCAKPAPAAKGTVRYTGKDLRTGTGAKQSTGKSK</sequence>
<feature type="compositionally biased region" description="Polar residues" evidence="1">
    <location>
        <begin position="46"/>
        <end position="55"/>
    </location>
</feature>